<organism evidence="1 2">
    <name type="scientific">Rubroshorea leprosula</name>
    <dbReference type="NCBI Taxonomy" id="152421"/>
    <lineage>
        <taxon>Eukaryota</taxon>
        <taxon>Viridiplantae</taxon>
        <taxon>Streptophyta</taxon>
        <taxon>Embryophyta</taxon>
        <taxon>Tracheophyta</taxon>
        <taxon>Spermatophyta</taxon>
        <taxon>Magnoliopsida</taxon>
        <taxon>eudicotyledons</taxon>
        <taxon>Gunneridae</taxon>
        <taxon>Pentapetalae</taxon>
        <taxon>rosids</taxon>
        <taxon>malvids</taxon>
        <taxon>Malvales</taxon>
        <taxon>Dipterocarpaceae</taxon>
        <taxon>Rubroshorea</taxon>
    </lineage>
</organism>
<gene>
    <name evidence="1" type="ORF">SLEP1_g25746</name>
</gene>
<dbReference type="EMBL" id="BPVZ01000042">
    <property type="protein sequence ID" value="GKV14949.1"/>
    <property type="molecule type" value="Genomic_DNA"/>
</dbReference>
<dbReference type="Proteomes" id="UP001054252">
    <property type="component" value="Unassembled WGS sequence"/>
</dbReference>
<evidence type="ECO:0000313" key="1">
    <source>
        <dbReference type="EMBL" id="GKV14949.1"/>
    </source>
</evidence>
<proteinExistence type="predicted"/>
<comment type="caution">
    <text evidence="1">The sequence shown here is derived from an EMBL/GenBank/DDBJ whole genome shotgun (WGS) entry which is preliminary data.</text>
</comment>
<protein>
    <submittedName>
        <fullName evidence="1">Uncharacterized protein</fullName>
    </submittedName>
</protein>
<reference evidence="1 2" key="1">
    <citation type="journal article" date="2021" name="Commun. Biol.">
        <title>The genome of Shorea leprosula (Dipterocarpaceae) highlights the ecological relevance of drought in aseasonal tropical rainforests.</title>
        <authorList>
            <person name="Ng K.K.S."/>
            <person name="Kobayashi M.J."/>
            <person name="Fawcett J.A."/>
            <person name="Hatakeyama M."/>
            <person name="Paape T."/>
            <person name="Ng C.H."/>
            <person name="Ang C.C."/>
            <person name="Tnah L.H."/>
            <person name="Lee C.T."/>
            <person name="Nishiyama T."/>
            <person name="Sese J."/>
            <person name="O'Brien M.J."/>
            <person name="Copetti D."/>
            <person name="Mohd Noor M.I."/>
            <person name="Ong R.C."/>
            <person name="Putra M."/>
            <person name="Sireger I.Z."/>
            <person name="Indrioko S."/>
            <person name="Kosugi Y."/>
            <person name="Izuno A."/>
            <person name="Isagi Y."/>
            <person name="Lee S.L."/>
            <person name="Shimizu K.K."/>
        </authorList>
    </citation>
    <scope>NUCLEOTIDE SEQUENCE [LARGE SCALE GENOMIC DNA]</scope>
    <source>
        <strain evidence="1">214</strain>
    </source>
</reference>
<dbReference type="AlphaFoldDB" id="A0AAV5JJT3"/>
<name>A0AAV5JJT3_9ROSI</name>
<keyword evidence="2" id="KW-1185">Reference proteome</keyword>
<accession>A0AAV5JJT3</accession>
<sequence>MPAPRALRPAPALLCTGSPHLLRPDLSSAPRSHTIRPLHARAIMPLRPCRCTEPALAACCAEPTLLARQPLPAIMPSAPSPRCL</sequence>
<evidence type="ECO:0000313" key="2">
    <source>
        <dbReference type="Proteomes" id="UP001054252"/>
    </source>
</evidence>